<feature type="compositionally biased region" description="Basic and acidic residues" evidence="1">
    <location>
        <begin position="87"/>
        <end position="99"/>
    </location>
</feature>
<feature type="region of interest" description="Disordered" evidence="1">
    <location>
        <begin position="87"/>
        <end position="123"/>
    </location>
</feature>
<feature type="region of interest" description="Disordered" evidence="1">
    <location>
        <begin position="1"/>
        <end position="28"/>
    </location>
</feature>
<proteinExistence type="predicted"/>
<name>A0A7X2NE20_9FIRM</name>
<organism evidence="2 3">
    <name type="scientific">Pseudoramibacter porci</name>
    <dbReference type="NCBI Taxonomy" id="2606631"/>
    <lineage>
        <taxon>Bacteria</taxon>
        <taxon>Bacillati</taxon>
        <taxon>Bacillota</taxon>
        <taxon>Clostridia</taxon>
        <taxon>Eubacteriales</taxon>
        <taxon>Eubacteriaceae</taxon>
        <taxon>Pseudoramibacter</taxon>
    </lineage>
</organism>
<sequence length="140" mass="16259">MGGRGASSGKKGRSNGGSGSSIEKLTARIERLQKREEKLEAQQRAIYRASWNPFKLRMEENAYQKWLKLGDQQRAFRKKRAELTEKRAELRRQAEEKNQSPKKKLNGYGEATSRDITSTTYERAQRRLQRDVANFIGRNR</sequence>
<evidence type="ECO:0000313" key="2">
    <source>
        <dbReference type="EMBL" id="MSS18852.1"/>
    </source>
</evidence>
<dbReference type="Proteomes" id="UP000461754">
    <property type="component" value="Unassembled WGS sequence"/>
</dbReference>
<comment type="caution">
    <text evidence="2">The sequence shown here is derived from an EMBL/GenBank/DDBJ whole genome shotgun (WGS) entry which is preliminary data.</text>
</comment>
<dbReference type="EMBL" id="VUMO01000001">
    <property type="protein sequence ID" value="MSS18852.1"/>
    <property type="molecule type" value="Genomic_DNA"/>
</dbReference>
<reference evidence="2 3" key="1">
    <citation type="submission" date="2019-08" db="EMBL/GenBank/DDBJ databases">
        <title>In-depth cultivation of the pig gut microbiome towards novel bacterial diversity and tailored functional studies.</title>
        <authorList>
            <person name="Wylensek D."/>
            <person name="Hitch T.C.A."/>
            <person name="Clavel T."/>
        </authorList>
    </citation>
    <scope>NUCLEOTIDE SEQUENCE [LARGE SCALE GENOMIC DNA]</scope>
    <source>
        <strain evidence="2 3">RF-744-FAT-4</strain>
    </source>
</reference>
<accession>A0A7X2NE20</accession>
<protein>
    <submittedName>
        <fullName evidence="2">Uncharacterized protein</fullName>
    </submittedName>
</protein>
<dbReference type="RefSeq" id="WP_154575261.1">
    <property type="nucleotide sequence ID" value="NZ_VUMO01000001.1"/>
</dbReference>
<gene>
    <name evidence="2" type="ORF">FYJ52_00240</name>
</gene>
<evidence type="ECO:0000313" key="3">
    <source>
        <dbReference type="Proteomes" id="UP000461754"/>
    </source>
</evidence>
<keyword evidence="3" id="KW-1185">Reference proteome</keyword>
<dbReference type="AlphaFoldDB" id="A0A7X2NE20"/>
<evidence type="ECO:0000256" key="1">
    <source>
        <dbReference type="SAM" id="MobiDB-lite"/>
    </source>
</evidence>